<keyword evidence="12" id="KW-1185">Reference proteome</keyword>
<evidence type="ECO:0000256" key="6">
    <source>
        <dbReference type="ARBA" id="ARBA00022741"/>
    </source>
</evidence>
<dbReference type="GO" id="GO:0016779">
    <property type="term" value="F:nucleotidyltransferase activity"/>
    <property type="evidence" value="ECO:0007669"/>
    <property type="project" value="UniProtKB-KW"/>
</dbReference>
<keyword evidence="5" id="KW-0479">Metal-binding</keyword>
<keyword evidence="4" id="KW-0548">Nucleotidyltransferase</keyword>
<accession>A0A927BZA2</accession>
<dbReference type="InterPro" id="IPR043519">
    <property type="entry name" value="NT_sf"/>
</dbReference>
<dbReference type="Proteomes" id="UP000621560">
    <property type="component" value="Unassembled WGS sequence"/>
</dbReference>
<dbReference type="AlphaFoldDB" id="A0A927BZA2"/>
<dbReference type="PANTHER" id="PTHR33571">
    <property type="entry name" value="SSL8005 PROTEIN"/>
    <property type="match status" value="1"/>
</dbReference>
<comment type="cofactor">
    <cofactor evidence="1">
        <name>Mg(2+)</name>
        <dbReference type="ChEBI" id="CHEBI:18420"/>
    </cofactor>
</comment>
<dbReference type="Pfam" id="PF01909">
    <property type="entry name" value="NTP_transf_2"/>
    <property type="match status" value="1"/>
</dbReference>
<dbReference type="PANTHER" id="PTHR33571:SF19">
    <property type="entry name" value="PROTEIN ADENYLYLTRANSFERASE MJ0128-RELATED"/>
    <property type="match status" value="1"/>
</dbReference>
<feature type="domain" description="Polymerase nucleotidyl transferase" evidence="10">
    <location>
        <begin position="14"/>
        <end position="93"/>
    </location>
</feature>
<sequence>MTREEIEDILRVEKEYLKREFYVEKIGLFGSYVRNEQKGSSDIDVLVEFSKPVGFEFITLKNYLEDLFNKPVDLVTVRALKPIMKEEILNEVQFQ</sequence>
<organism evidence="11 12">
    <name type="scientific">Paenibacillus sabuli</name>
    <dbReference type="NCBI Taxonomy" id="2772509"/>
    <lineage>
        <taxon>Bacteria</taxon>
        <taxon>Bacillati</taxon>
        <taxon>Bacillota</taxon>
        <taxon>Bacilli</taxon>
        <taxon>Bacillales</taxon>
        <taxon>Paenibacillaceae</taxon>
        <taxon>Paenibacillus</taxon>
    </lineage>
</organism>
<dbReference type="RefSeq" id="WP_190921725.1">
    <property type="nucleotide sequence ID" value="NZ_JACXIZ010000081.1"/>
</dbReference>
<dbReference type="SUPFAM" id="SSF81301">
    <property type="entry name" value="Nucleotidyltransferase"/>
    <property type="match status" value="1"/>
</dbReference>
<evidence type="ECO:0000256" key="3">
    <source>
        <dbReference type="ARBA" id="ARBA00022679"/>
    </source>
</evidence>
<keyword evidence="2" id="KW-1277">Toxin-antitoxin system</keyword>
<keyword evidence="8" id="KW-0460">Magnesium</keyword>
<evidence type="ECO:0000256" key="8">
    <source>
        <dbReference type="ARBA" id="ARBA00022842"/>
    </source>
</evidence>
<proteinExistence type="inferred from homology"/>
<keyword evidence="3" id="KW-0808">Transferase</keyword>
<dbReference type="CDD" id="cd05403">
    <property type="entry name" value="NT_KNTase_like"/>
    <property type="match status" value="1"/>
</dbReference>
<dbReference type="InterPro" id="IPR052038">
    <property type="entry name" value="Type-VII_TA_antitoxin"/>
</dbReference>
<comment type="similarity">
    <text evidence="9">Belongs to the MntA antitoxin family.</text>
</comment>
<evidence type="ECO:0000256" key="1">
    <source>
        <dbReference type="ARBA" id="ARBA00001946"/>
    </source>
</evidence>
<dbReference type="GO" id="GO:0046872">
    <property type="term" value="F:metal ion binding"/>
    <property type="evidence" value="ECO:0007669"/>
    <property type="project" value="UniProtKB-KW"/>
</dbReference>
<evidence type="ECO:0000313" key="12">
    <source>
        <dbReference type="Proteomes" id="UP000621560"/>
    </source>
</evidence>
<evidence type="ECO:0000256" key="4">
    <source>
        <dbReference type="ARBA" id="ARBA00022695"/>
    </source>
</evidence>
<reference evidence="11" key="1">
    <citation type="submission" date="2020-09" db="EMBL/GenBank/DDBJ databases">
        <title>A novel bacterium of genus Paenibacillus, isolated from South China Sea.</title>
        <authorList>
            <person name="Huang H."/>
            <person name="Mo K."/>
            <person name="Hu Y."/>
        </authorList>
    </citation>
    <scope>NUCLEOTIDE SEQUENCE</scope>
    <source>
        <strain evidence="11">IB182496</strain>
    </source>
</reference>
<dbReference type="Gene3D" id="3.30.460.10">
    <property type="entry name" value="Beta Polymerase, domain 2"/>
    <property type="match status" value="1"/>
</dbReference>
<evidence type="ECO:0000313" key="11">
    <source>
        <dbReference type="EMBL" id="MBD2848631.1"/>
    </source>
</evidence>
<dbReference type="GO" id="GO:0005524">
    <property type="term" value="F:ATP binding"/>
    <property type="evidence" value="ECO:0007669"/>
    <property type="project" value="UniProtKB-KW"/>
</dbReference>
<protein>
    <submittedName>
        <fullName evidence="11">Nucleotidyltransferase family protein</fullName>
    </submittedName>
</protein>
<dbReference type="EMBL" id="JACXIZ010000081">
    <property type="protein sequence ID" value="MBD2848631.1"/>
    <property type="molecule type" value="Genomic_DNA"/>
</dbReference>
<dbReference type="InterPro" id="IPR002934">
    <property type="entry name" value="Polymerase_NTP_transf_dom"/>
</dbReference>
<evidence type="ECO:0000256" key="9">
    <source>
        <dbReference type="ARBA" id="ARBA00038276"/>
    </source>
</evidence>
<keyword evidence="6" id="KW-0547">Nucleotide-binding</keyword>
<evidence type="ECO:0000259" key="10">
    <source>
        <dbReference type="Pfam" id="PF01909"/>
    </source>
</evidence>
<keyword evidence="7" id="KW-0067">ATP-binding</keyword>
<evidence type="ECO:0000256" key="7">
    <source>
        <dbReference type="ARBA" id="ARBA00022840"/>
    </source>
</evidence>
<evidence type="ECO:0000256" key="5">
    <source>
        <dbReference type="ARBA" id="ARBA00022723"/>
    </source>
</evidence>
<comment type="caution">
    <text evidence="11">The sequence shown here is derived from an EMBL/GenBank/DDBJ whole genome shotgun (WGS) entry which is preliminary data.</text>
</comment>
<gene>
    <name evidence="11" type="ORF">IDH44_25965</name>
</gene>
<evidence type="ECO:0000256" key="2">
    <source>
        <dbReference type="ARBA" id="ARBA00022649"/>
    </source>
</evidence>
<name>A0A927BZA2_9BACL</name>